<evidence type="ECO:0000313" key="4">
    <source>
        <dbReference type="Proteomes" id="UP000194841"/>
    </source>
</evidence>
<reference evidence="3 4" key="1">
    <citation type="submission" date="2017-02" db="EMBL/GenBank/DDBJ databases">
        <title>Pseudoalteromonas ulvae TC14 Genome.</title>
        <authorList>
            <person name="Molmeret M."/>
        </authorList>
    </citation>
    <scope>NUCLEOTIDE SEQUENCE [LARGE SCALE GENOMIC DNA]</scope>
    <source>
        <strain evidence="3">TC14</strain>
    </source>
</reference>
<proteinExistence type="predicted"/>
<evidence type="ECO:0000256" key="1">
    <source>
        <dbReference type="SAM" id="MobiDB-lite"/>
    </source>
</evidence>
<feature type="transmembrane region" description="Helical" evidence="2">
    <location>
        <begin position="40"/>
        <end position="58"/>
    </location>
</feature>
<protein>
    <submittedName>
        <fullName evidence="3">Uncharacterized protein</fullName>
    </submittedName>
</protein>
<dbReference type="Proteomes" id="UP000194841">
    <property type="component" value="Unassembled WGS sequence"/>
</dbReference>
<keyword evidence="2" id="KW-0472">Membrane</keyword>
<comment type="caution">
    <text evidence="3">The sequence shown here is derived from an EMBL/GenBank/DDBJ whole genome shotgun (WGS) entry which is preliminary data.</text>
</comment>
<organism evidence="3 4">
    <name type="scientific">Pseudoalteromonas ulvae</name>
    <dbReference type="NCBI Taxonomy" id="107327"/>
    <lineage>
        <taxon>Bacteria</taxon>
        <taxon>Pseudomonadati</taxon>
        <taxon>Pseudomonadota</taxon>
        <taxon>Gammaproteobacteria</taxon>
        <taxon>Alteromonadales</taxon>
        <taxon>Pseudoalteromonadaceae</taxon>
        <taxon>Pseudoalteromonas</taxon>
    </lineage>
</organism>
<keyword evidence="2" id="KW-0812">Transmembrane</keyword>
<dbReference type="RefSeq" id="WP_086744057.1">
    <property type="nucleotide sequence ID" value="NZ_MWPV01000003.1"/>
</dbReference>
<sequence>MSVINKMLKDIEQREVTAQLPIEPTVEVANIVDIQQWIKVGLFGALLLGSVVLAYLFIPNKLSVSNEVSNTPQSVAQLTPSVTAESMVEVQAEVPATLTSLPIEGERESPAVDLVESSSKQTEPVSPEPSVSSQRFAAAAADEKQQMNNTVVQSSPPAQPASARIQVTRLTTRERAEEWFTQGKESFKFGLVDDAIRDLDKSLTLMPMHIDARSLLAAAYYGRGQLAQADAILRHGLSLNPDVMRWRILLAKILVERQSYESVLSILSPSHDAHANIDYWILKGTAAQQLNENSIALSSFRKLTQLQPDQAKWWLALASSSDAAGEQSNARRFYMTALELGGLSPNSRSHAEKRLEYLGGRL</sequence>
<dbReference type="SMART" id="SM00028">
    <property type="entry name" value="TPR"/>
    <property type="match status" value="4"/>
</dbReference>
<dbReference type="InterPro" id="IPR019734">
    <property type="entry name" value="TPR_rpt"/>
</dbReference>
<feature type="compositionally biased region" description="Polar residues" evidence="1">
    <location>
        <begin position="146"/>
        <end position="156"/>
    </location>
</feature>
<dbReference type="OrthoDB" id="5406098at2"/>
<accession>A0A244CPE6</accession>
<gene>
    <name evidence="3" type="ORF">B1199_10375</name>
</gene>
<dbReference type="Gene3D" id="1.25.40.10">
    <property type="entry name" value="Tetratricopeptide repeat domain"/>
    <property type="match status" value="2"/>
</dbReference>
<name>A0A244CPE6_PSEDV</name>
<dbReference type="EMBL" id="MWPV01000003">
    <property type="protein sequence ID" value="OUL57474.1"/>
    <property type="molecule type" value="Genomic_DNA"/>
</dbReference>
<keyword evidence="2" id="KW-1133">Transmembrane helix</keyword>
<evidence type="ECO:0000313" key="3">
    <source>
        <dbReference type="EMBL" id="OUL57474.1"/>
    </source>
</evidence>
<keyword evidence="4" id="KW-1185">Reference proteome</keyword>
<dbReference type="Pfam" id="PF14559">
    <property type="entry name" value="TPR_19"/>
    <property type="match status" value="1"/>
</dbReference>
<evidence type="ECO:0000256" key="2">
    <source>
        <dbReference type="SAM" id="Phobius"/>
    </source>
</evidence>
<dbReference type="SUPFAM" id="SSF48452">
    <property type="entry name" value="TPR-like"/>
    <property type="match status" value="1"/>
</dbReference>
<dbReference type="AlphaFoldDB" id="A0A244CPE6"/>
<feature type="region of interest" description="Disordered" evidence="1">
    <location>
        <begin position="103"/>
        <end position="165"/>
    </location>
</feature>
<dbReference type="InterPro" id="IPR011990">
    <property type="entry name" value="TPR-like_helical_dom_sf"/>
</dbReference>
<feature type="compositionally biased region" description="Low complexity" evidence="1">
    <location>
        <begin position="123"/>
        <end position="133"/>
    </location>
</feature>